<keyword evidence="11" id="KW-0511">Multifunctional enzyme</keyword>
<comment type="catalytic activity">
    <reaction evidence="12">
        <text>2,5-diamino-6-hydroxy-4-(5-phosphoribosylamino)-pyrimidine + H2O + H(+) = 5-amino-6-(5-phospho-D-ribosylamino)uracil + NH4(+)</text>
        <dbReference type="Rhea" id="RHEA:21868"/>
        <dbReference type="ChEBI" id="CHEBI:15377"/>
        <dbReference type="ChEBI" id="CHEBI:15378"/>
        <dbReference type="ChEBI" id="CHEBI:28938"/>
        <dbReference type="ChEBI" id="CHEBI:58453"/>
        <dbReference type="ChEBI" id="CHEBI:58614"/>
        <dbReference type="EC" id="3.5.4.26"/>
    </reaction>
</comment>
<comment type="cofactor">
    <cofactor evidence="12">
        <name>Zn(2+)</name>
        <dbReference type="ChEBI" id="CHEBI:29105"/>
    </cofactor>
    <text evidence="12">Binds 1 zinc ion.</text>
</comment>
<keyword evidence="6 12" id="KW-0686">Riboflavin biosynthesis</keyword>
<dbReference type="Pfam" id="PF00383">
    <property type="entry name" value="dCMP_cyt_deam_1"/>
    <property type="match status" value="1"/>
</dbReference>
<gene>
    <name evidence="14" type="primary">ribD</name>
    <name evidence="14" type="ORF">ACHKAR_16970</name>
</gene>
<keyword evidence="7 12" id="KW-0479">Metal-binding</keyword>
<dbReference type="InterPro" id="IPR024072">
    <property type="entry name" value="DHFR-like_dom_sf"/>
</dbReference>
<protein>
    <recommendedName>
        <fullName evidence="12">Riboflavin biosynthesis protein RibD</fullName>
    </recommendedName>
    <domain>
        <recommendedName>
            <fullName evidence="12">Diaminohydroxyphosphoribosylaminopyrimidine deaminase</fullName>
            <shortName evidence="12">DRAP deaminase</shortName>
            <ecNumber evidence="12">3.5.4.26</ecNumber>
        </recommendedName>
        <alternativeName>
            <fullName evidence="12">Riboflavin-specific deaminase</fullName>
        </alternativeName>
    </domain>
    <domain>
        <recommendedName>
            <fullName evidence="12">5-amino-6-(5-phosphoribosylamino)uracil reductase</fullName>
            <ecNumber evidence="12">1.1.1.193</ecNumber>
        </recommendedName>
        <alternativeName>
            <fullName evidence="12">HTP reductase</fullName>
        </alternativeName>
    </domain>
</protein>
<dbReference type="Pfam" id="PF01872">
    <property type="entry name" value="RibD_C"/>
    <property type="match status" value="1"/>
</dbReference>
<keyword evidence="9 12" id="KW-0521">NADP</keyword>
<evidence type="ECO:0000256" key="9">
    <source>
        <dbReference type="ARBA" id="ARBA00022857"/>
    </source>
</evidence>
<evidence type="ECO:0000256" key="8">
    <source>
        <dbReference type="ARBA" id="ARBA00022833"/>
    </source>
</evidence>
<dbReference type="Proteomes" id="UP001610063">
    <property type="component" value="Unassembled WGS sequence"/>
</dbReference>
<dbReference type="RefSeq" id="WP_395418619.1">
    <property type="nucleotide sequence ID" value="NZ_JBIPKE010000019.1"/>
</dbReference>
<dbReference type="CDD" id="cd01284">
    <property type="entry name" value="Riboflavin_deaminase-reductase"/>
    <property type="match status" value="1"/>
</dbReference>
<evidence type="ECO:0000256" key="11">
    <source>
        <dbReference type="ARBA" id="ARBA00023268"/>
    </source>
</evidence>
<dbReference type="Gene3D" id="3.40.430.10">
    <property type="entry name" value="Dihydrofolate Reductase, subunit A"/>
    <property type="match status" value="1"/>
</dbReference>
<dbReference type="GO" id="GO:0008835">
    <property type="term" value="F:diaminohydroxyphosphoribosylaminopyrimidine deaminase activity"/>
    <property type="evidence" value="ECO:0007669"/>
    <property type="project" value="UniProtKB-EC"/>
</dbReference>
<evidence type="ECO:0000313" key="15">
    <source>
        <dbReference type="Proteomes" id="UP001610063"/>
    </source>
</evidence>
<dbReference type="Gene3D" id="3.40.140.10">
    <property type="entry name" value="Cytidine Deaminase, domain 2"/>
    <property type="match status" value="1"/>
</dbReference>
<dbReference type="InterPro" id="IPR004794">
    <property type="entry name" value="Eubact_RibD"/>
</dbReference>
<comment type="similarity">
    <text evidence="4 12">In the N-terminal section; belongs to the cytidine and deoxycytidylate deaminase family.</text>
</comment>
<keyword evidence="12 14" id="KW-0378">Hydrolase</keyword>
<sequence>MSDQQWMQRALELARLGLGNVSPNPMVGCVIVKDDKIIGEGYHEQYGGPHAEVNAVQAVKDQSLLVQSTAYVTLEPCSHFGKTPPCADLLVRHQVKRVVICNEDPNPLVAGQGIERLRNAGIEVEIGLLKEEGRVLNRRFFTAFEKKRPYVILKWAQTTDGFVARENYDSKWISNTYSRQLVHKWRAEEDAILVGTNTARYDNPSLTTRDWKGKNPVRFFIDRTLELNKGMHLMDGTVPTYCFTEGEDENRQNLTFIQQEQITPEAILASISEMKIQSLIIEGGSGLFNSFIERGLWDEARVFIAPHTFGKGIAAPHISGELLSAEDVLGDRLLIYKNH</sequence>
<dbReference type="GO" id="GO:0008703">
    <property type="term" value="F:5-amino-6-(5-phosphoribosylamino)uracil reductase activity"/>
    <property type="evidence" value="ECO:0007669"/>
    <property type="project" value="UniProtKB-EC"/>
</dbReference>
<dbReference type="PROSITE" id="PS51747">
    <property type="entry name" value="CYT_DCMP_DEAMINASES_2"/>
    <property type="match status" value="1"/>
</dbReference>
<dbReference type="PROSITE" id="PS00903">
    <property type="entry name" value="CYT_DCMP_DEAMINASES_1"/>
    <property type="match status" value="1"/>
</dbReference>
<dbReference type="EMBL" id="JBIPKE010000019">
    <property type="protein sequence ID" value="MFH6985147.1"/>
    <property type="molecule type" value="Genomic_DNA"/>
</dbReference>
<dbReference type="NCBIfam" id="TIGR00326">
    <property type="entry name" value="eubact_ribD"/>
    <property type="match status" value="1"/>
</dbReference>
<keyword evidence="10 12" id="KW-0560">Oxidoreductase</keyword>
<evidence type="ECO:0000256" key="10">
    <source>
        <dbReference type="ARBA" id="ARBA00023002"/>
    </source>
</evidence>
<dbReference type="InterPro" id="IPR002734">
    <property type="entry name" value="RibDG_C"/>
</dbReference>
<comment type="pathway">
    <text evidence="3 12">Cofactor biosynthesis; riboflavin biosynthesis; 5-amino-6-(D-ribitylamino)uracil from GTP: step 3/4.</text>
</comment>
<dbReference type="InterPro" id="IPR002125">
    <property type="entry name" value="CMP_dCMP_dom"/>
</dbReference>
<feature type="domain" description="CMP/dCMP-type deaminase" evidence="13">
    <location>
        <begin position="1"/>
        <end position="125"/>
    </location>
</feature>
<dbReference type="PANTHER" id="PTHR38011:SF7">
    <property type="entry name" value="2,5-DIAMINO-6-RIBOSYLAMINO-4(3H)-PYRIMIDINONE 5'-PHOSPHATE REDUCTASE"/>
    <property type="match status" value="1"/>
</dbReference>
<dbReference type="InterPro" id="IPR050765">
    <property type="entry name" value="Riboflavin_Biosynth_HTPR"/>
</dbReference>
<evidence type="ECO:0000256" key="12">
    <source>
        <dbReference type="PIRNR" id="PIRNR006769"/>
    </source>
</evidence>
<evidence type="ECO:0000256" key="6">
    <source>
        <dbReference type="ARBA" id="ARBA00022619"/>
    </source>
</evidence>
<accession>A0ABW7NCR3</accession>
<evidence type="ECO:0000256" key="2">
    <source>
        <dbReference type="ARBA" id="ARBA00004882"/>
    </source>
</evidence>
<evidence type="ECO:0000313" key="14">
    <source>
        <dbReference type="EMBL" id="MFH6985147.1"/>
    </source>
</evidence>
<name>A0ABW7NCR3_9BACT</name>
<dbReference type="EC" id="1.1.1.193" evidence="12"/>
<evidence type="ECO:0000256" key="3">
    <source>
        <dbReference type="ARBA" id="ARBA00004910"/>
    </source>
</evidence>
<dbReference type="InterPro" id="IPR016192">
    <property type="entry name" value="APOBEC/CMP_deaminase_Zn-bd"/>
</dbReference>
<evidence type="ECO:0000259" key="13">
    <source>
        <dbReference type="PROSITE" id="PS51747"/>
    </source>
</evidence>
<organism evidence="14 15">
    <name type="scientific">Marinoscillum luteum</name>
    <dbReference type="NCBI Taxonomy" id="861051"/>
    <lineage>
        <taxon>Bacteria</taxon>
        <taxon>Pseudomonadati</taxon>
        <taxon>Bacteroidota</taxon>
        <taxon>Cytophagia</taxon>
        <taxon>Cytophagales</taxon>
        <taxon>Reichenbachiellaceae</taxon>
        <taxon>Marinoscillum</taxon>
    </lineage>
</organism>
<evidence type="ECO:0000256" key="5">
    <source>
        <dbReference type="ARBA" id="ARBA00007417"/>
    </source>
</evidence>
<evidence type="ECO:0000256" key="4">
    <source>
        <dbReference type="ARBA" id="ARBA00005259"/>
    </source>
</evidence>
<reference evidence="14 15" key="1">
    <citation type="journal article" date="2013" name="Int. J. Syst. Evol. Microbiol.">
        <title>Marinoscillum luteum sp. nov., isolated from marine sediment.</title>
        <authorList>
            <person name="Cha I.T."/>
            <person name="Park S.J."/>
            <person name="Kim S.J."/>
            <person name="Kim J.G."/>
            <person name="Jung M.Y."/>
            <person name="Shin K.S."/>
            <person name="Kwon K.K."/>
            <person name="Yang S.H."/>
            <person name="Seo Y.S."/>
            <person name="Rhee S.K."/>
        </authorList>
    </citation>
    <scope>NUCLEOTIDE SEQUENCE [LARGE SCALE GENOMIC DNA]</scope>
    <source>
        <strain evidence="14 15">KCTC 23939</strain>
    </source>
</reference>
<comment type="function">
    <text evidence="1 12">Converts 2,5-diamino-6-(ribosylamino)-4(3h)-pyrimidinone 5'-phosphate into 5-amino-6-(ribosylamino)-2,4(1h,3h)-pyrimidinedione 5'-phosphate.</text>
</comment>
<comment type="caution">
    <text evidence="14">The sequence shown here is derived from an EMBL/GenBank/DDBJ whole genome shotgun (WGS) entry which is preliminary data.</text>
</comment>
<proteinExistence type="inferred from homology"/>
<dbReference type="PANTHER" id="PTHR38011">
    <property type="entry name" value="DIHYDROFOLATE REDUCTASE FAMILY PROTEIN (AFU_ORTHOLOGUE AFUA_8G06820)"/>
    <property type="match status" value="1"/>
</dbReference>
<dbReference type="InterPro" id="IPR016193">
    <property type="entry name" value="Cytidine_deaminase-like"/>
</dbReference>
<comment type="similarity">
    <text evidence="5 12">In the C-terminal section; belongs to the HTP reductase family.</text>
</comment>
<evidence type="ECO:0000256" key="7">
    <source>
        <dbReference type="ARBA" id="ARBA00022723"/>
    </source>
</evidence>
<dbReference type="SUPFAM" id="SSF53927">
    <property type="entry name" value="Cytidine deaminase-like"/>
    <property type="match status" value="1"/>
</dbReference>
<comment type="catalytic activity">
    <reaction evidence="12">
        <text>5-amino-6-(5-phospho-D-ribitylamino)uracil + NADP(+) = 5-amino-6-(5-phospho-D-ribosylamino)uracil + NADPH + H(+)</text>
        <dbReference type="Rhea" id="RHEA:17845"/>
        <dbReference type="ChEBI" id="CHEBI:15378"/>
        <dbReference type="ChEBI" id="CHEBI:57783"/>
        <dbReference type="ChEBI" id="CHEBI:58349"/>
        <dbReference type="ChEBI" id="CHEBI:58421"/>
        <dbReference type="ChEBI" id="CHEBI:58453"/>
        <dbReference type="EC" id="1.1.1.193"/>
    </reaction>
</comment>
<evidence type="ECO:0000256" key="1">
    <source>
        <dbReference type="ARBA" id="ARBA00002151"/>
    </source>
</evidence>
<dbReference type="SUPFAM" id="SSF53597">
    <property type="entry name" value="Dihydrofolate reductase-like"/>
    <property type="match status" value="1"/>
</dbReference>
<keyword evidence="15" id="KW-1185">Reference proteome</keyword>
<keyword evidence="8 12" id="KW-0862">Zinc</keyword>
<dbReference type="EC" id="3.5.4.26" evidence="12"/>
<dbReference type="PIRSF" id="PIRSF006769">
    <property type="entry name" value="RibD"/>
    <property type="match status" value="1"/>
</dbReference>
<comment type="pathway">
    <text evidence="2 12">Cofactor biosynthesis; riboflavin biosynthesis; 5-amino-6-(D-ribitylamino)uracil from GTP: step 2/4.</text>
</comment>